<dbReference type="Proteomes" id="UP001499909">
    <property type="component" value="Unassembled WGS sequence"/>
</dbReference>
<dbReference type="EMBL" id="BAABDH010000106">
    <property type="protein sequence ID" value="GAA3949322.1"/>
    <property type="molecule type" value="Genomic_DNA"/>
</dbReference>
<dbReference type="PANTHER" id="PTHR21016:SF7">
    <property type="entry name" value="TM2 DOMAIN-CONTAINING PROTEIN 3"/>
    <property type="match status" value="1"/>
</dbReference>
<dbReference type="InterPro" id="IPR050932">
    <property type="entry name" value="TM2D1-3-like"/>
</dbReference>
<dbReference type="PANTHER" id="PTHR21016">
    <property type="entry name" value="BETA-AMYLOID BINDING PROTEIN-RELATED"/>
    <property type="match status" value="1"/>
</dbReference>
<dbReference type="RefSeq" id="WP_345116663.1">
    <property type="nucleotide sequence ID" value="NZ_BAABDH010000106.1"/>
</dbReference>
<dbReference type="InterPro" id="IPR007829">
    <property type="entry name" value="TM2"/>
</dbReference>
<dbReference type="PROSITE" id="PS51257">
    <property type="entry name" value="PROKAR_LIPOPROTEIN"/>
    <property type="match status" value="1"/>
</dbReference>
<gene>
    <name evidence="10" type="ORF">GCM10022406_34030</name>
</gene>
<evidence type="ECO:0000256" key="1">
    <source>
        <dbReference type="ARBA" id="ARBA00004141"/>
    </source>
</evidence>
<keyword evidence="6" id="KW-0325">Glycoprotein</keyword>
<feature type="domain" description="TM2" evidence="9">
    <location>
        <begin position="124"/>
        <end position="172"/>
    </location>
</feature>
<accession>A0ABP7NLK0</accession>
<evidence type="ECO:0000259" key="9">
    <source>
        <dbReference type="Pfam" id="PF05154"/>
    </source>
</evidence>
<sequence length="192" mass="19899">MKTFSTLLSAAVITLSLASCSKESYTFQQSAAYRTSPATRVAAAPAAAATAETPAAELTASVAAPAVTAPATHKAARTYAAHVRATAPVAATKAAVSEVKATKATVKEMRKAVKAAKAAPAAEGKSQTVAAVLCFFLGWLGVHRFYLGYVGMGILELLTLGGFGILTLIDFIRIITGDLKPKDGDYTEKFND</sequence>
<comment type="caution">
    <text evidence="10">The sequence shown here is derived from an EMBL/GenBank/DDBJ whole genome shotgun (WGS) entry which is preliminary data.</text>
</comment>
<protein>
    <recommendedName>
        <fullName evidence="9">TM2 domain-containing protein</fullName>
    </recommendedName>
</protein>
<evidence type="ECO:0000256" key="8">
    <source>
        <dbReference type="SAM" id="SignalP"/>
    </source>
</evidence>
<keyword evidence="11" id="KW-1185">Reference proteome</keyword>
<feature type="transmembrane region" description="Helical" evidence="7">
    <location>
        <begin position="154"/>
        <end position="175"/>
    </location>
</feature>
<evidence type="ECO:0000256" key="5">
    <source>
        <dbReference type="ARBA" id="ARBA00023136"/>
    </source>
</evidence>
<evidence type="ECO:0000313" key="11">
    <source>
        <dbReference type="Proteomes" id="UP001499909"/>
    </source>
</evidence>
<evidence type="ECO:0000256" key="7">
    <source>
        <dbReference type="SAM" id="Phobius"/>
    </source>
</evidence>
<evidence type="ECO:0000313" key="10">
    <source>
        <dbReference type="EMBL" id="GAA3949322.1"/>
    </source>
</evidence>
<proteinExistence type="predicted"/>
<evidence type="ECO:0000256" key="2">
    <source>
        <dbReference type="ARBA" id="ARBA00022692"/>
    </source>
</evidence>
<keyword evidence="4 7" id="KW-1133">Transmembrane helix</keyword>
<keyword evidence="3 8" id="KW-0732">Signal</keyword>
<name>A0ABP7NLK0_9BACT</name>
<reference evidence="11" key="1">
    <citation type="journal article" date="2019" name="Int. J. Syst. Evol. Microbiol.">
        <title>The Global Catalogue of Microorganisms (GCM) 10K type strain sequencing project: providing services to taxonomists for standard genome sequencing and annotation.</title>
        <authorList>
            <consortium name="The Broad Institute Genomics Platform"/>
            <consortium name="The Broad Institute Genome Sequencing Center for Infectious Disease"/>
            <person name="Wu L."/>
            <person name="Ma J."/>
        </authorList>
    </citation>
    <scope>NUCLEOTIDE SEQUENCE [LARGE SCALE GENOMIC DNA]</scope>
    <source>
        <strain evidence="11">JCM 17214</strain>
    </source>
</reference>
<evidence type="ECO:0000256" key="3">
    <source>
        <dbReference type="ARBA" id="ARBA00022729"/>
    </source>
</evidence>
<comment type="subcellular location">
    <subcellularLocation>
        <location evidence="1">Membrane</location>
        <topology evidence="1">Multi-pass membrane protein</topology>
    </subcellularLocation>
</comment>
<feature type="signal peptide" evidence="8">
    <location>
        <begin position="1"/>
        <end position="21"/>
    </location>
</feature>
<evidence type="ECO:0000256" key="6">
    <source>
        <dbReference type="ARBA" id="ARBA00023180"/>
    </source>
</evidence>
<keyword evidence="2 7" id="KW-0812">Transmembrane</keyword>
<evidence type="ECO:0000256" key="4">
    <source>
        <dbReference type="ARBA" id="ARBA00022989"/>
    </source>
</evidence>
<feature type="transmembrane region" description="Helical" evidence="7">
    <location>
        <begin position="129"/>
        <end position="147"/>
    </location>
</feature>
<organism evidence="10 11">
    <name type="scientific">Hymenobacter algoricola</name>
    <dbReference type="NCBI Taxonomy" id="486267"/>
    <lineage>
        <taxon>Bacteria</taxon>
        <taxon>Pseudomonadati</taxon>
        <taxon>Bacteroidota</taxon>
        <taxon>Cytophagia</taxon>
        <taxon>Cytophagales</taxon>
        <taxon>Hymenobacteraceae</taxon>
        <taxon>Hymenobacter</taxon>
    </lineage>
</organism>
<feature type="chain" id="PRO_5046298225" description="TM2 domain-containing protein" evidence="8">
    <location>
        <begin position="22"/>
        <end position="192"/>
    </location>
</feature>
<dbReference type="Pfam" id="PF05154">
    <property type="entry name" value="TM2"/>
    <property type="match status" value="1"/>
</dbReference>
<keyword evidence="5 7" id="KW-0472">Membrane</keyword>